<accession>A0ABV6C2Y1</accession>
<evidence type="ECO:0000313" key="2">
    <source>
        <dbReference type="Proteomes" id="UP001589788"/>
    </source>
</evidence>
<protein>
    <submittedName>
        <fullName evidence="1">Uncharacterized protein</fullName>
    </submittedName>
</protein>
<proteinExistence type="predicted"/>
<dbReference type="EMBL" id="JBHLYQ010000019">
    <property type="protein sequence ID" value="MFC0081191.1"/>
    <property type="molecule type" value="Genomic_DNA"/>
</dbReference>
<name>A0ABV6C2Y1_9ACTN</name>
<dbReference type="Proteomes" id="UP001589788">
    <property type="component" value="Unassembled WGS sequence"/>
</dbReference>
<organism evidence="1 2">
    <name type="scientific">Aciditerrimonas ferrireducens</name>
    <dbReference type="NCBI Taxonomy" id="667306"/>
    <lineage>
        <taxon>Bacteria</taxon>
        <taxon>Bacillati</taxon>
        <taxon>Actinomycetota</taxon>
        <taxon>Acidimicrobiia</taxon>
        <taxon>Acidimicrobiales</taxon>
        <taxon>Acidimicrobiaceae</taxon>
        <taxon>Aciditerrimonas</taxon>
    </lineage>
</organism>
<reference evidence="1 2" key="1">
    <citation type="submission" date="2024-09" db="EMBL/GenBank/DDBJ databases">
        <authorList>
            <person name="Sun Q."/>
            <person name="Mori K."/>
        </authorList>
    </citation>
    <scope>NUCLEOTIDE SEQUENCE [LARGE SCALE GENOMIC DNA]</scope>
    <source>
        <strain evidence="1 2">JCM 15389</strain>
    </source>
</reference>
<evidence type="ECO:0000313" key="1">
    <source>
        <dbReference type="EMBL" id="MFC0081191.1"/>
    </source>
</evidence>
<sequence>PPGPSNPASPSSPAPGSLMAPSAGPLGNLVGAVDTLVAGLPAVGALLAPLLAAPASGGGVSLGGVIELRS</sequence>
<feature type="non-terminal residue" evidence="1">
    <location>
        <position position="1"/>
    </location>
</feature>
<keyword evidence="2" id="KW-1185">Reference proteome</keyword>
<comment type="caution">
    <text evidence="1">The sequence shown here is derived from an EMBL/GenBank/DDBJ whole genome shotgun (WGS) entry which is preliminary data.</text>
</comment>
<gene>
    <name evidence="1" type="ORF">ACFFRE_03325</name>
</gene>